<dbReference type="InterPro" id="IPR036908">
    <property type="entry name" value="RlpA-like_sf"/>
</dbReference>
<dbReference type="OMA" id="SPLCGKQ"/>
<dbReference type="EMBL" id="CH672349">
    <property type="protein sequence ID" value="EEQ45357.1"/>
    <property type="molecule type" value="Genomic_DNA"/>
</dbReference>
<dbReference type="AlphaFoldDB" id="C4YHX5"/>
<organism evidence="5 6">
    <name type="scientific">Candida albicans (strain WO-1)</name>
    <name type="common">Yeast</name>
    <dbReference type="NCBI Taxonomy" id="294748"/>
    <lineage>
        <taxon>Eukaryota</taxon>
        <taxon>Fungi</taxon>
        <taxon>Dikarya</taxon>
        <taxon>Ascomycota</taxon>
        <taxon>Saccharomycotina</taxon>
        <taxon>Pichiomycetes</taxon>
        <taxon>Debaryomycetaceae</taxon>
        <taxon>Candida/Lodderomyces clade</taxon>
        <taxon>Candida</taxon>
    </lineage>
</organism>
<proteinExistence type="predicted"/>
<evidence type="ECO:0000256" key="2">
    <source>
        <dbReference type="SAM" id="MobiDB-lite"/>
    </source>
</evidence>
<evidence type="ECO:0000259" key="4">
    <source>
        <dbReference type="Pfam" id="PF03330"/>
    </source>
</evidence>
<dbReference type="PANTHER" id="PTHR31836:SF28">
    <property type="entry name" value="SRCR DOMAIN-CONTAINING PROTEIN-RELATED"/>
    <property type="match status" value="1"/>
</dbReference>
<keyword evidence="1 3" id="KW-0732">Signal</keyword>
<dbReference type="VEuPathDB" id="FungiDB:CAWG_03679"/>
<dbReference type="PANTHER" id="PTHR31836">
    <property type="match status" value="1"/>
</dbReference>
<feature type="chain" id="PRO_5002946669" description="RlpA-like protein double-psi beta-barrel domain-containing protein" evidence="3">
    <location>
        <begin position="19"/>
        <end position="252"/>
    </location>
</feature>
<feature type="region of interest" description="Disordered" evidence="2">
    <location>
        <begin position="102"/>
        <end position="151"/>
    </location>
</feature>
<evidence type="ECO:0000313" key="5">
    <source>
        <dbReference type="EMBL" id="EEQ45357.1"/>
    </source>
</evidence>
<dbReference type="InterPro" id="IPR009009">
    <property type="entry name" value="RlpA-like_DPBB"/>
</dbReference>
<feature type="domain" description="RlpA-like protein double-psi beta-barrel" evidence="4">
    <location>
        <begin position="180"/>
        <end position="247"/>
    </location>
</feature>
<sequence length="252" mass="26382">MKFSSVVLSALLANLVASAPIKTVIVTAFTTVLVDSKGNTKIQTEAATATATLSGNAAAANTDVTQEYNTPSTTFTATSYNNNNNWASAPSSVETSIVEPATSEIIEPSTTNNIQTTLSTQTTSSPSTTSATSPSSSSSSSSAQPTGSEFSGEGTFYSTGLGSCGITSTDSDFIVAISHELYDSKSVGNNPNHNPLCNKKIRAFYEGKSVDVTVVDRCEGCAYNDLDFSPAAFDKLADESLGRIDITWEWLN</sequence>
<gene>
    <name evidence="5" type="ORF">CAWG_03679</name>
</gene>
<dbReference type="InterPro" id="IPR051477">
    <property type="entry name" value="Expansin_CellWall"/>
</dbReference>
<protein>
    <recommendedName>
        <fullName evidence="4">RlpA-like protein double-psi beta-barrel domain-containing protein</fullName>
    </recommendedName>
</protein>
<evidence type="ECO:0000256" key="3">
    <source>
        <dbReference type="SAM" id="SignalP"/>
    </source>
</evidence>
<dbReference type="CDD" id="cd22191">
    <property type="entry name" value="DPBB_RlpA_EXP_N-like"/>
    <property type="match status" value="1"/>
</dbReference>
<dbReference type="SUPFAM" id="SSF50685">
    <property type="entry name" value="Barwin-like endoglucanases"/>
    <property type="match status" value="1"/>
</dbReference>
<evidence type="ECO:0000256" key="1">
    <source>
        <dbReference type="ARBA" id="ARBA00022729"/>
    </source>
</evidence>
<dbReference type="Proteomes" id="UP000001429">
    <property type="component" value="Chromosome 4"/>
</dbReference>
<dbReference type="OrthoDB" id="623670at2759"/>
<accession>C4YHX5</accession>
<dbReference type="HOGENOM" id="CLU_047639_2_1_1"/>
<dbReference type="Pfam" id="PF03330">
    <property type="entry name" value="DPBB_1"/>
    <property type="match status" value="1"/>
</dbReference>
<dbReference type="PaxDb" id="5476-C4YHX5"/>
<keyword evidence="6" id="KW-1185">Reference proteome</keyword>
<feature type="compositionally biased region" description="Low complexity" evidence="2">
    <location>
        <begin position="109"/>
        <end position="148"/>
    </location>
</feature>
<name>C4YHX5_CANAW</name>
<reference evidence="5 6" key="1">
    <citation type="journal article" date="2009" name="Nature">
        <title>Evolution of pathogenicity and sexual reproduction in eight Candida genomes.</title>
        <authorList>
            <person name="Butler G."/>
            <person name="Rasmussen M.D."/>
            <person name="Lin M.F."/>
            <person name="Santos M.A."/>
            <person name="Sakthikumar S."/>
            <person name="Munro C.A."/>
            <person name="Rheinbay E."/>
            <person name="Grabherr M."/>
            <person name="Forche A."/>
            <person name="Reedy J.L."/>
            <person name="Agrafioti I."/>
            <person name="Arnaud M.B."/>
            <person name="Bates S."/>
            <person name="Brown A.J."/>
            <person name="Brunke S."/>
            <person name="Costanzo M.C."/>
            <person name="Fitzpatrick D.A."/>
            <person name="de Groot P.W."/>
            <person name="Harris D."/>
            <person name="Hoyer L.L."/>
            <person name="Hube B."/>
            <person name="Klis F.M."/>
            <person name="Kodira C."/>
            <person name="Lennard N."/>
            <person name="Logue M.E."/>
            <person name="Martin R."/>
            <person name="Neiman A.M."/>
            <person name="Nikolaou E."/>
            <person name="Quail M.A."/>
            <person name="Quinn J."/>
            <person name="Santos M.C."/>
            <person name="Schmitzberger F.F."/>
            <person name="Sherlock G."/>
            <person name="Shah P."/>
            <person name="Silverstein K.A."/>
            <person name="Skrzypek M.S."/>
            <person name="Soll D."/>
            <person name="Staggs R."/>
            <person name="Stansfield I."/>
            <person name="Stumpf M.P."/>
            <person name="Sudbery P.E."/>
            <person name="Srikantha T."/>
            <person name="Zeng Q."/>
            <person name="Berman J."/>
            <person name="Berriman M."/>
            <person name="Heitman J."/>
            <person name="Gow N.A."/>
            <person name="Lorenz M.C."/>
            <person name="Birren B.W."/>
            <person name="Kellis M."/>
            <person name="Cuomo C.A."/>
        </authorList>
    </citation>
    <scope>NUCLEOTIDE SEQUENCE [LARGE SCALE GENOMIC DNA]</scope>
    <source>
        <strain evidence="5 6">WO-1</strain>
    </source>
</reference>
<dbReference type="Gene3D" id="2.40.40.10">
    <property type="entry name" value="RlpA-like domain"/>
    <property type="match status" value="1"/>
</dbReference>
<feature type="signal peptide" evidence="3">
    <location>
        <begin position="1"/>
        <end position="18"/>
    </location>
</feature>
<evidence type="ECO:0000313" key="6">
    <source>
        <dbReference type="Proteomes" id="UP000001429"/>
    </source>
</evidence>